<comment type="caution">
    <text evidence="1">The sequence shown here is derived from an EMBL/GenBank/DDBJ whole genome shotgun (WGS) entry which is preliminary data.</text>
</comment>
<reference evidence="1 2" key="1">
    <citation type="submission" date="2016-12" db="EMBL/GenBank/DDBJ databases">
        <title>The new phylogeny of genus Mycobacterium.</title>
        <authorList>
            <person name="Tortoli E."/>
            <person name="Trovato A."/>
            <person name="Cirillo D.M."/>
        </authorList>
    </citation>
    <scope>NUCLEOTIDE SEQUENCE [LARGE SCALE GENOMIC DNA]</scope>
    <source>
        <strain evidence="1 2">DSM 45130</strain>
    </source>
</reference>
<proteinExistence type="predicted"/>
<accession>A0A1X0D578</accession>
<sequence length="669" mass="71455">MSFWYGLLAATVVMVVPGALLGRAGRLPWPAALAAGPALTYGVVALAIMPFGALGVPWNAGTALVALLVATAVVAGLPVVWSRLRGNAGNGTVAGPGDGIRTRPALLVAGGVMLGAAVVAWAAHRGLVNWQSIPSTWDSVWHANTIRWILDTGDASSLHMGELRNTDTHAELYYPSVFHALAAVLAQLTGAAPTTAYTLSALAAAVWLFPASAAVLTWTLMRARGERRPDGGANQWPAAAAAATAAVVSASFTALPYVEFNVAAVPNLVAYGVAVPTTVLVMSCLAHRGRIPLAVLAVVGLFSLHLTGGVVMVTFLVAWWCIDALWHPVRGRLADLGTLSAVGAPALVIMLPQFLGVLDQAEIIAGHAFVTGVGKKQALFNAVFQHTRHLNDWPIQNMLIACAALGAAVLLVRRVWWPLAVWLLLVAATVHSSAPFGGPIGALIRPYADLFYSDPRRLSAVVTMLLASWAGIGLYVLVVLAVAGARLAVRRWSLRDPGRRFWIGTAAALLVVSSLGLAWHYFPRNSLLMGRKYDSIMVNQKDLDAWEYLAGLPGARDSMIANANVDGSAWMYAVAGLHPLWTHYDFPVQQGPGLNRFIIWAYADDDHNPWVPMAVANLGIRYLMVSDTVVQQFHMPDGLVSLDTSRSWERIYNNGHARIYQWRGGAPPS</sequence>
<dbReference type="AlphaFoldDB" id="A0A1X0D578"/>
<dbReference type="InterPro" id="IPR046671">
    <property type="entry name" value="DUF6541"/>
</dbReference>
<dbReference type="Pfam" id="PF20176">
    <property type="entry name" value="DUF6541"/>
    <property type="match status" value="1"/>
</dbReference>
<dbReference type="RefSeq" id="WP_083032491.1">
    <property type="nucleotide sequence ID" value="NZ_AP022618.1"/>
</dbReference>
<evidence type="ECO:0000313" key="1">
    <source>
        <dbReference type="EMBL" id="ORA66880.1"/>
    </source>
</evidence>
<keyword evidence="2" id="KW-1185">Reference proteome</keyword>
<protein>
    <submittedName>
        <fullName evidence="1">Uncharacterized protein</fullName>
    </submittedName>
</protein>
<gene>
    <name evidence="1" type="ORF">BST26_16595</name>
</gene>
<evidence type="ECO:0000313" key="2">
    <source>
        <dbReference type="Proteomes" id="UP000192801"/>
    </source>
</evidence>
<dbReference type="STRING" id="444597.BST26_16595"/>
<name>A0A1X0D578_9MYCO</name>
<dbReference type="OrthoDB" id="3251757at2"/>
<dbReference type="EMBL" id="MVHS01000047">
    <property type="protein sequence ID" value="ORA66880.1"/>
    <property type="molecule type" value="Genomic_DNA"/>
</dbReference>
<organism evidence="1 2">
    <name type="scientific">Mycolicibacterium insubricum</name>
    <dbReference type="NCBI Taxonomy" id="444597"/>
    <lineage>
        <taxon>Bacteria</taxon>
        <taxon>Bacillati</taxon>
        <taxon>Actinomycetota</taxon>
        <taxon>Actinomycetes</taxon>
        <taxon>Mycobacteriales</taxon>
        <taxon>Mycobacteriaceae</taxon>
        <taxon>Mycolicibacterium</taxon>
    </lineage>
</organism>
<dbReference type="Proteomes" id="UP000192801">
    <property type="component" value="Unassembled WGS sequence"/>
</dbReference>